<protein>
    <submittedName>
        <fullName evidence="10">Uncharacterized protein</fullName>
    </submittedName>
</protein>
<dbReference type="EMBL" id="MFSS01000057">
    <property type="protein sequence ID" value="OGI43427.1"/>
    <property type="molecule type" value="Genomic_DNA"/>
</dbReference>
<sequence>MQPLILAWRNIVRNRRRSLLTGGILAFGFASFALAAGFMAQSFQGLRDNTIRSGIGHLQFADARSFTQIEDAPLQFALTGADPIIARLARDPAVRVVLPRLEFVGLIAARTRSVPFLGVGVDPLAEKTGTDIPTTISSGAWLDSDARAVVLGTGLARTLNVAVGDGVTLLATTPDGTLNAVDAAVTGLADIRFKELNDRYLAVPIALAQELLDAAGSVSKISVVLHETGHEAEAARRLAGMLGGNLAVRTWEELAQFYNQVKTLYIGIFGFMGIVLMVVVLLAGINATLMTVTERTREIGTLRALGARPRVILINFILEGAVLGAVASVAGAVLSVVISAVLNASAIEMPPPPGATRGIPIHVVFFPLAYAGAALAMTCAAVVASY</sequence>
<evidence type="ECO:0000256" key="5">
    <source>
        <dbReference type="ARBA" id="ARBA00022989"/>
    </source>
</evidence>
<dbReference type="Pfam" id="PF02687">
    <property type="entry name" value="FtsX"/>
    <property type="match status" value="1"/>
</dbReference>
<evidence type="ECO:0000256" key="6">
    <source>
        <dbReference type="ARBA" id="ARBA00023136"/>
    </source>
</evidence>
<organism evidence="10 11">
    <name type="scientific">Candidatus Muproteobacteria bacterium RBG_16_64_11</name>
    <dbReference type="NCBI Taxonomy" id="1817758"/>
    <lineage>
        <taxon>Bacteria</taxon>
        <taxon>Pseudomonadati</taxon>
        <taxon>Pseudomonadota</taxon>
        <taxon>Candidatus Muproteobacteria</taxon>
    </lineage>
</organism>
<dbReference type="Pfam" id="PF12704">
    <property type="entry name" value="MacB_PCD"/>
    <property type="match status" value="1"/>
</dbReference>
<dbReference type="GO" id="GO:0044874">
    <property type="term" value="P:lipoprotein localization to outer membrane"/>
    <property type="evidence" value="ECO:0007669"/>
    <property type="project" value="TreeGrafter"/>
</dbReference>
<dbReference type="PANTHER" id="PTHR30489:SF0">
    <property type="entry name" value="LIPOPROTEIN-RELEASING SYSTEM TRANSMEMBRANE PROTEIN LOLE"/>
    <property type="match status" value="1"/>
</dbReference>
<evidence type="ECO:0000259" key="8">
    <source>
        <dbReference type="Pfam" id="PF02687"/>
    </source>
</evidence>
<feature type="non-terminal residue" evidence="10">
    <location>
        <position position="386"/>
    </location>
</feature>
<dbReference type="AlphaFoldDB" id="A0A1F6TE55"/>
<comment type="similarity">
    <text evidence="2">Belongs to the ABC-4 integral membrane protein family. LolC/E subfamily.</text>
</comment>
<evidence type="ECO:0000256" key="4">
    <source>
        <dbReference type="ARBA" id="ARBA00022692"/>
    </source>
</evidence>
<accession>A0A1F6TE55</accession>
<feature type="transmembrane region" description="Helical" evidence="7">
    <location>
        <begin position="311"/>
        <end position="341"/>
    </location>
</feature>
<dbReference type="InterPro" id="IPR025857">
    <property type="entry name" value="MacB_PCD"/>
</dbReference>
<name>A0A1F6TE55_9PROT</name>
<evidence type="ECO:0000256" key="3">
    <source>
        <dbReference type="ARBA" id="ARBA00022475"/>
    </source>
</evidence>
<evidence type="ECO:0000259" key="9">
    <source>
        <dbReference type="Pfam" id="PF12704"/>
    </source>
</evidence>
<evidence type="ECO:0000256" key="1">
    <source>
        <dbReference type="ARBA" id="ARBA00004651"/>
    </source>
</evidence>
<evidence type="ECO:0000256" key="7">
    <source>
        <dbReference type="SAM" id="Phobius"/>
    </source>
</evidence>
<dbReference type="InterPro" id="IPR051447">
    <property type="entry name" value="Lipoprotein-release_system"/>
</dbReference>
<keyword evidence="6 7" id="KW-0472">Membrane</keyword>
<keyword evidence="4 7" id="KW-0812">Transmembrane</keyword>
<feature type="transmembrane region" description="Helical" evidence="7">
    <location>
        <begin position="264"/>
        <end position="290"/>
    </location>
</feature>
<evidence type="ECO:0000256" key="2">
    <source>
        <dbReference type="ARBA" id="ARBA00005236"/>
    </source>
</evidence>
<dbReference type="InterPro" id="IPR003838">
    <property type="entry name" value="ABC3_permease_C"/>
</dbReference>
<gene>
    <name evidence="10" type="ORF">A2150_00265</name>
</gene>
<comment type="caution">
    <text evidence="10">The sequence shown here is derived from an EMBL/GenBank/DDBJ whole genome shotgun (WGS) entry which is preliminary data.</text>
</comment>
<dbReference type="STRING" id="1817758.A2150_00265"/>
<dbReference type="GO" id="GO:0098797">
    <property type="term" value="C:plasma membrane protein complex"/>
    <property type="evidence" value="ECO:0007669"/>
    <property type="project" value="TreeGrafter"/>
</dbReference>
<keyword evidence="3" id="KW-1003">Cell membrane</keyword>
<comment type="subcellular location">
    <subcellularLocation>
        <location evidence="1">Cell membrane</location>
        <topology evidence="1">Multi-pass membrane protein</topology>
    </subcellularLocation>
</comment>
<dbReference type="PANTHER" id="PTHR30489">
    <property type="entry name" value="LIPOPROTEIN-RELEASING SYSTEM TRANSMEMBRANE PROTEIN LOLE"/>
    <property type="match status" value="1"/>
</dbReference>
<feature type="domain" description="MacB-like periplasmic core" evidence="9">
    <location>
        <begin position="18"/>
        <end position="238"/>
    </location>
</feature>
<evidence type="ECO:0000313" key="11">
    <source>
        <dbReference type="Proteomes" id="UP000177925"/>
    </source>
</evidence>
<keyword evidence="5 7" id="KW-1133">Transmembrane helix</keyword>
<evidence type="ECO:0000313" key="10">
    <source>
        <dbReference type="EMBL" id="OGI43427.1"/>
    </source>
</evidence>
<proteinExistence type="inferred from homology"/>
<reference evidence="10 11" key="1">
    <citation type="journal article" date="2016" name="Nat. Commun.">
        <title>Thousands of microbial genomes shed light on interconnected biogeochemical processes in an aquifer system.</title>
        <authorList>
            <person name="Anantharaman K."/>
            <person name="Brown C.T."/>
            <person name="Hug L.A."/>
            <person name="Sharon I."/>
            <person name="Castelle C.J."/>
            <person name="Probst A.J."/>
            <person name="Thomas B.C."/>
            <person name="Singh A."/>
            <person name="Wilkins M.J."/>
            <person name="Karaoz U."/>
            <person name="Brodie E.L."/>
            <person name="Williams K.H."/>
            <person name="Hubbard S.S."/>
            <person name="Banfield J.F."/>
        </authorList>
    </citation>
    <scope>NUCLEOTIDE SEQUENCE [LARGE SCALE GENOMIC DNA]</scope>
</reference>
<feature type="domain" description="ABC3 transporter permease C-terminal" evidence="8">
    <location>
        <begin position="271"/>
        <end position="385"/>
    </location>
</feature>
<dbReference type="Proteomes" id="UP000177925">
    <property type="component" value="Unassembled WGS sequence"/>
</dbReference>
<feature type="transmembrane region" description="Helical" evidence="7">
    <location>
        <begin position="361"/>
        <end position="384"/>
    </location>
</feature>